<dbReference type="RefSeq" id="WP_307488031.1">
    <property type="nucleotide sequence ID" value="NZ_JAUSSY010000001.1"/>
</dbReference>
<dbReference type="EMBL" id="JAUSSY010000001">
    <property type="protein sequence ID" value="MDQ0117265.1"/>
    <property type="molecule type" value="Genomic_DNA"/>
</dbReference>
<feature type="region of interest" description="Disordered" evidence="1">
    <location>
        <begin position="300"/>
        <end position="329"/>
    </location>
</feature>
<feature type="region of interest" description="Disordered" evidence="1">
    <location>
        <begin position="172"/>
        <end position="249"/>
    </location>
</feature>
<feature type="region of interest" description="Disordered" evidence="1">
    <location>
        <begin position="259"/>
        <end position="278"/>
    </location>
</feature>
<name>A0ABT9UEZ6_9MICC</name>
<dbReference type="Proteomes" id="UP001226389">
    <property type="component" value="Unassembled WGS sequence"/>
</dbReference>
<accession>A0ABT9UEZ6</accession>
<feature type="compositionally biased region" description="Low complexity" evidence="1">
    <location>
        <begin position="311"/>
        <end position="322"/>
    </location>
</feature>
<evidence type="ECO:0000256" key="1">
    <source>
        <dbReference type="SAM" id="MobiDB-lite"/>
    </source>
</evidence>
<evidence type="ECO:0000313" key="2">
    <source>
        <dbReference type="EMBL" id="MDQ0117265.1"/>
    </source>
</evidence>
<comment type="caution">
    <text evidence="2">The sequence shown here is derived from an EMBL/GenBank/DDBJ whole genome shotgun (WGS) entry which is preliminary data.</text>
</comment>
<feature type="compositionally biased region" description="Low complexity" evidence="1">
    <location>
        <begin position="214"/>
        <end position="226"/>
    </location>
</feature>
<organism evidence="2 3">
    <name type="scientific">Pseudarthrobacter defluvii</name>
    <dbReference type="NCBI Taxonomy" id="410837"/>
    <lineage>
        <taxon>Bacteria</taxon>
        <taxon>Bacillati</taxon>
        <taxon>Actinomycetota</taxon>
        <taxon>Actinomycetes</taxon>
        <taxon>Micrococcales</taxon>
        <taxon>Micrococcaceae</taxon>
        <taxon>Pseudarthrobacter</taxon>
    </lineage>
</organism>
<sequence length="344" mass="35917">MEDEALADIANRLYAGALEDFIAARAAAAKEAAGRDKDLAAAVRGLPKPSVAAWALNMLARQRPDVPARLGDLGARMRAAQDSLDAAALRELGRERRTMLADAVDTARAVAREQGRPISDAMASDVEETLRALTADTGAADAVASGRLLKVLSADGVNDVDLDGAVALPGLLPAAPPNRAAGTPPPARRLASKKTAEAKPPGGETPAANVAASKTRTTPPHGTGPTPAKPRLEAVRQTPRPASPPALERARAALAEAREAEEAASQLAGGLREQEEQARADIADLQQETAELRSRLKAAEERLDRSRKRLATTAAEAKQAARAADKASRTAMLAQERVLRLGSN</sequence>
<evidence type="ECO:0008006" key="4">
    <source>
        <dbReference type="Google" id="ProtNLM"/>
    </source>
</evidence>
<gene>
    <name evidence="2" type="ORF">J2T22_000425</name>
</gene>
<protein>
    <recommendedName>
        <fullName evidence="4">Transposase</fullName>
    </recommendedName>
</protein>
<feature type="compositionally biased region" description="Low complexity" evidence="1">
    <location>
        <begin position="172"/>
        <end position="182"/>
    </location>
</feature>
<evidence type="ECO:0000313" key="3">
    <source>
        <dbReference type="Proteomes" id="UP001226389"/>
    </source>
</evidence>
<reference evidence="2 3" key="1">
    <citation type="submission" date="2023-07" db="EMBL/GenBank/DDBJ databases">
        <title>Sorghum-associated microbial communities from plants grown in Nebraska, USA.</title>
        <authorList>
            <person name="Schachtman D."/>
        </authorList>
    </citation>
    <scope>NUCLEOTIDE SEQUENCE [LARGE SCALE GENOMIC DNA]</scope>
    <source>
        <strain evidence="2 3">DS994</strain>
    </source>
</reference>
<proteinExistence type="predicted"/>
<keyword evidence="3" id="KW-1185">Reference proteome</keyword>